<evidence type="ECO:0000313" key="2">
    <source>
        <dbReference type="Proteomes" id="UP001139054"/>
    </source>
</evidence>
<comment type="caution">
    <text evidence="1">The sequence shown here is derived from an EMBL/GenBank/DDBJ whole genome shotgun (WGS) entry which is preliminary data.</text>
</comment>
<sequence>MTVTVELLARTIGLLPASDDTEAALDFLKQSDLIKIVPSGLESSLGPAEESLRICRIRQTTTSEAGTVTYGFPSLLSALEKLRPTELLTSTVFATAGWYGTFLSDQANRLVGYMLVKRRSPEEEAERLDWFWQNLT</sequence>
<name>A0A9X1RFM3_9BRAD</name>
<dbReference type="Proteomes" id="UP001139054">
    <property type="component" value="Unassembled WGS sequence"/>
</dbReference>
<evidence type="ECO:0000313" key="1">
    <source>
        <dbReference type="EMBL" id="MCG2630218.1"/>
    </source>
</evidence>
<reference evidence="1" key="1">
    <citation type="submission" date="2022-01" db="EMBL/GenBank/DDBJ databases">
        <title>Genome sequnece data of strain Bradyrhizobium sp. nov.</title>
        <authorList>
            <person name="Zhang J."/>
        </authorList>
    </citation>
    <scope>NUCLEOTIDE SEQUENCE</scope>
    <source>
        <strain evidence="1">WYCCWR 13023</strain>
    </source>
</reference>
<gene>
    <name evidence="1" type="ORF">L6654_26675</name>
</gene>
<dbReference type="AlphaFoldDB" id="A0A9X1RFM3"/>
<organism evidence="1 2">
    <name type="scientific">Bradyrhizobium zhengyangense</name>
    <dbReference type="NCBI Taxonomy" id="2911009"/>
    <lineage>
        <taxon>Bacteria</taxon>
        <taxon>Pseudomonadati</taxon>
        <taxon>Pseudomonadota</taxon>
        <taxon>Alphaproteobacteria</taxon>
        <taxon>Hyphomicrobiales</taxon>
        <taxon>Nitrobacteraceae</taxon>
        <taxon>Bradyrhizobium</taxon>
    </lineage>
</organism>
<accession>A0A9X1RFM3</accession>
<dbReference type="RefSeq" id="WP_237891230.1">
    <property type="nucleotide sequence ID" value="NZ_JAKLTY010000019.1"/>
</dbReference>
<dbReference type="EMBL" id="JAKLTY010000019">
    <property type="protein sequence ID" value="MCG2630218.1"/>
    <property type="molecule type" value="Genomic_DNA"/>
</dbReference>
<protein>
    <submittedName>
        <fullName evidence="1">Uncharacterized protein</fullName>
    </submittedName>
</protein>
<proteinExistence type="predicted"/>